<reference evidence="1" key="1">
    <citation type="submission" date="2023-04" db="EMBL/GenBank/DDBJ databases">
        <authorList>
            <person name="Vijverberg K."/>
            <person name="Xiong W."/>
            <person name="Schranz E."/>
        </authorList>
    </citation>
    <scope>NUCLEOTIDE SEQUENCE</scope>
</reference>
<dbReference type="EMBL" id="OX465085">
    <property type="protein sequence ID" value="CAI9302264.1"/>
    <property type="molecule type" value="Genomic_DNA"/>
</dbReference>
<organism evidence="1 2">
    <name type="scientific">Lactuca saligna</name>
    <name type="common">Willowleaf lettuce</name>
    <dbReference type="NCBI Taxonomy" id="75948"/>
    <lineage>
        <taxon>Eukaryota</taxon>
        <taxon>Viridiplantae</taxon>
        <taxon>Streptophyta</taxon>
        <taxon>Embryophyta</taxon>
        <taxon>Tracheophyta</taxon>
        <taxon>Spermatophyta</taxon>
        <taxon>Magnoliopsida</taxon>
        <taxon>eudicotyledons</taxon>
        <taxon>Gunneridae</taxon>
        <taxon>Pentapetalae</taxon>
        <taxon>asterids</taxon>
        <taxon>campanulids</taxon>
        <taxon>Asterales</taxon>
        <taxon>Asteraceae</taxon>
        <taxon>Cichorioideae</taxon>
        <taxon>Cichorieae</taxon>
        <taxon>Lactucinae</taxon>
        <taxon>Lactuca</taxon>
    </lineage>
</organism>
<dbReference type="AlphaFoldDB" id="A0AA36A0D0"/>
<evidence type="ECO:0000313" key="1">
    <source>
        <dbReference type="EMBL" id="CAI9302264.1"/>
    </source>
</evidence>
<accession>A0AA36A0D0</accession>
<name>A0AA36A0D0_LACSI</name>
<proteinExistence type="predicted"/>
<keyword evidence="2" id="KW-1185">Reference proteome</keyword>
<sequence>MGMSHSRPAPPSQSTVVVVSPVRSPIFVPSSLPAGVQARRDGAPIRKRGSFLAVSGVLSKKEIVVVPSCPEASHSPFTGSPLVNLGFGSMFGGASSSPGGSSQCEKPSLIDKIGISSHSLSFEAYALGWAITRDSLLSEDTTAQE</sequence>
<protein>
    <submittedName>
        <fullName evidence="1">Uncharacterized protein</fullName>
    </submittedName>
</protein>
<dbReference type="Proteomes" id="UP001177003">
    <property type="component" value="Chromosome 9"/>
</dbReference>
<gene>
    <name evidence="1" type="ORF">LSALG_LOCUS40756</name>
</gene>
<evidence type="ECO:0000313" key="2">
    <source>
        <dbReference type="Proteomes" id="UP001177003"/>
    </source>
</evidence>